<evidence type="ECO:0000313" key="1">
    <source>
        <dbReference type="EMBL" id="GBP45823.1"/>
    </source>
</evidence>
<dbReference type="EMBL" id="BGZK01000472">
    <property type="protein sequence ID" value="GBP45823.1"/>
    <property type="molecule type" value="Genomic_DNA"/>
</dbReference>
<evidence type="ECO:0000313" key="2">
    <source>
        <dbReference type="Proteomes" id="UP000299102"/>
    </source>
</evidence>
<dbReference type="OrthoDB" id="6916300at2759"/>
<keyword evidence="2" id="KW-1185">Reference proteome</keyword>
<proteinExistence type="predicted"/>
<dbReference type="Proteomes" id="UP000299102">
    <property type="component" value="Unassembled WGS sequence"/>
</dbReference>
<name>A0A4C1W498_EUMVA</name>
<comment type="caution">
    <text evidence="1">The sequence shown here is derived from an EMBL/GenBank/DDBJ whole genome shotgun (WGS) entry which is preliminary data.</text>
</comment>
<dbReference type="AlphaFoldDB" id="A0A4C1W498"/>
<accession>A0A4C1W498</accession>
<sequence length="110" mass="13178">MDDNRFLWDFKEQTSMRIIRKQMVTAVHGRPQTHRSRQCIAGLSKRSVLFLLKSLFSQSTGNTTDGKSFQNFTMRGRKLTMKCTLVERQPSSRCRWYFQRVEQRWNQQEV</sequence>
<organism evidence="1 2">
    <name type="scientific">Eumeta variegata</name>
    <name type="common">Bagworm moth</name>
    <name type="synonym">Eumeta japonica</name>
    <dbReference type="NCBI Taxonomy" id="151549"/>
    <lineage>
        <taxon>Eukaryota</taxon>
        <taxon>Metazoa</taxon>
        <taxon>Ecdysozoa</taxon>
        <taxon>Arthropoda</taxon>
        <taxon>Hexapoda</taxon>
        <taxon>Insecta</taxon>
        <taxon>Pterygota</taxon>
        <taxon>Neoptera</taxon>
        <taxon>Endopterygota</taxon>
        <taxon>Lepidoptera</taxon>
        <taxon>Glossata</taxon>
        <taxon>Ditrysia</taxon>
        <taxon>Tineoidea</taxon>
        <taxon>Psychidae</taxon>
        <taxon>Oiketicinae</taxon>
        <taxon>Eumeta</taxon>
    </lineage>
</organism>
<gene>
    <name evidence="1" type="ORF">EVAR_27530_1</name>
</gene>
<protein>
    <submittedName>
        <fullName evidence="1">Uncharacterized protein</fullName>
    </submittedName>
</protein>
<reference evidence="1 2" key="1">
    <citation type="journal article" date="2019" name="Commun. Biol.">
        <title>The bagworm genome reveals a unique fibroin gene that provides high tensile strength.</title>
        <authorList>
            <person name="Kono N."/>
            <person name="Nakamura H."/>
            <person name="Ohtoshi R."/>
            <person name="Tomita M."/>
            <person name="Numata K."/>
            <person name="Arakawa K."/>
        </authorList>
    </citation>
    <scope>NUCLEOTIDE SEQUENCE [LARGE SCALE GENOMIC DNA]</scope>
</reference>